<reference evidence="2 3" key="1">
    <citation type="journal article" date="2016" name="Nat. Commun.">
        <title>Thousands of microbial genomes shed light on interconnected biogeochemical processes in an aquifer system.</title>
        <authorList>
            <person name="Anantharaman K."/>
            <person name="Brown C.T."/>
            <person name="Hug L.A."/>
            <person name="Sharon I."/>
            <person name="Castelle C.J."/>
            <person name="Probst A.J."/>
            <person name="Thomas B.C."/>
            <person name="Singh A."/>
            <person name="Wilkins M.J."/>
            <person name="Karaoz U."/>
            <person name="Brodie E.L."/>
            <person name="Williams K.H."/>
            <person name="Hubbard S.S."/>
            <person name="Banfield J.F."/>
        </authorList>
    </citation>
    <scope>NUCLEOTIDE SEQUENCE [LARGE SCALE GENOMIC DNA]</scope>
</reference>
<sequence length="61" mass="7061">MSRDIFLILVFTLLTLTAWVVFEIYHAGSKLYITQDVRDLARPLDPTLSIKTLEALKKREP</sequence>
<protein>
    <submittedName>
        <fullName evidence="2">Uncharacterized protein</fullName>
    </submittedName>
</protein>
<name>A0A1F4VLY7_UNCKA</name>
<evidence type="ECO:0000313" key="3">
    <source>
        <dbReference type="Proteomes" id="UP000178964"/>
    </source>
</evidence>
<accession>A0A1F4VLY7</accession>
<feature type="transmembrane region" description="Helical" evidence="1">
    <location>
        <begin position="6"/>
        <end position="25"/>
    </location>
</feature>
<comment type="caution">
    <text evidence="2">The sequence shown here is derived from an EMBL/GenBank/DDBJ whole genome shotgun (WGS) entry which is preliminary data.</text>
</comment>
<dbReference type="STRING" id="1802627.A3A70_00580"/>
<dbReference type="AlphaFoldDB" id="A0A1F4VLY7"/>
<keyword evidence="1" id="KW-0812">Transmembrane</keyword>
<evidence type="ECO:0000256" key="1">
    <source>
        <dbReference type="SAM" id="Phobius"/>
    </source>
</evidence>
<keyword evidence="1" id="KW-0472">Membrane</keyword>
<organism evidence="2 3">
    <name type="scientific">candidate division WWE3 bacterium RIFCSPLOWO2_01_FULL_42_11</name>
    <dbReference type="NCBI Taxonomy" id="1802627"/>
    <lineage>
        <taxon>Bacteria</taxon>
        <taxon>Katanobacteria</taxon>
    </lineage>
</organism>
<evidence type="ECO:0000313" key="2">
    <source>
        <dbReference type="EMBL" id="OGC58247.1"/>
    </source>
</evidence>
<dbReference type="Proteomes" id="UP000178964">
    <property type="component" value="Unassembled WGS sequence"/>
</dbReference>
<keyword evidence="1" id="KW-1133">Transmembrane helix</keyword>
<dbReference type="EMBL" id="MEVK01000040">
    <property type="protein sequence ID" value="OGC58247.1"/>
    <property type="molecule type" value="Genomic_DNA"/>
</dbReference>
<proteinExistence type="predicted"/>
<gene>
    <name evidence="2" type="ORF">A3A70_00580</name>
</gene>